<dbReference type="InterPro" id="IPR029057">
    <property type="entry name" value="PRTase-like"/>
</dbReference>
<evidence type="ECO:0000256" key="10">
    <source>
        <dbReference type="ARBA" id="ARBA00022726"/>
    </source>
</evidence>
<dbReference type="VEuPathDB" id="TriTrypDB:ADEAN_000851800"/>
<keyword evidence="6 13" id="KW-0963">Cytoplasm</keyword>
<keyword evidence="11 13" id="KW-0547">Nucleotide-binding</keyword>
<evidence type="ECO:0000256" key="6">
    <source>
        <dbReference type="ARBA" id="ARBA00022490"/>
    </source>
</evidence>
<evidence type="ECO:0000256" key="13">
    <source>
        <dbReference type="RuleBase" id="RU364099"/>
    </source>
</evidence>
<dbReference type="Gene3D" id="3.40.50.2020">
    <property type="match status" value="1"/>
</dbReference>
<comment type="catalytic activity">
    <reaction evidence="13">
        <text>IMP + diphosphate = hypoxanthine + 5-phospho-alpha-D-ribose 1-diphosphate</text>
        <dbReference type="Rhea" id="RHEA:17973"/>
        <dbReference type="ChEBI" id="CHEBI:17368"/>
        <dbReference type="ChEBI" id="CHEBI:33019"/>
        <dbReference type="ChEBI" id="CHEBI:58017"/>
        <dbReference type="ChEBI" id="CHEBI:58053"/>
        <dbReference type="EC" id="2.4.2.8"/>
    </reaction>
</comment>
<reference evidence="15 16" key="1">
    <citation type="submission" date="2020-08" db="EMBL/GenBank/DDBJ databases">
        <authorList>
            <person name="Newling K."/>
            <person name="Davey J."/>
            <person name="Forrester S."/>
        </authorList>
    </citation>
    <scope>NUCLEOTIDE SEQUENCE [LARGE SCALE GENOMIC DNA]</scope>
    <source>
        <strain evidence="16">Crithidia deanei Carvalho (ATCC PRA-265)</strain>
    </source>
</reference>
<gene>
    <name evidence="15" type="ORF">ADEAN_000851800</name>
</gene>
<evidence type="ECO:0000313" key="15">
    <source>
        <dbReference type="EMBL" id="CAD2220993.1"/>
    </source>
</evidence>
<evidence type="ECO:0000256" key="8">
    <source>
        <dbReference type="ARBA" id="ARBA00022679"/>
    </source>
</evidence>
<dbReference type="SUPFAM" id="SSF53271">
    <property type="entry name" value="PRTase-like"/>
    <property type="match status" value="1"/>
</dbReference>
<dbReference type="EMBL" id="LR877163">
    <property type="protein sequence ID" value="CAD2220993.1"/>
    <property type="molecule type" value="Genomic_DNA"/>
</dbReference>
<keyword evidence="16" id="KW-1185">Reference proteome</keyword>
<dbReference type="GO" id="GO:0005829">
    <property type="term" value="C:cytosol"/>
    <property type="evidence" value="ECO:0007669"/>
    <property type="project" value="TreeGrafter"/>
</dbReference>
<dbReference type="PANTHER" id="PTHR43340:SF1">
    <property type="entry name" value="HYPOXANTHINE PHOSPHORIBOSYLTRANSFERASE"/>
    <property type="match status" value="1"/>
</dbReference>
<dbReference type="GO" id="GO:0000166">
    <property type="term" value="F:nucleotide binding"/>
    <property type="evidence" value="ECO:0007669"/>
    <property type="project" value="UniProtKB-KW"/>
</dbReference>
<evidence type="ECO:0000256" key="12">
    <source>
        <dbReference type="ARBA" id="ARBA00022842"/>
    </source>
</evidence>
<keyword evidence="10 13" id="KW-0660">Purine salvage</keyword>
<name>A0A7G2CR64_9TRYP</name>
<dbReference type="GO" id="GO:0004422">
    <property type="term" value="F:hypoxanthine phosphoribosyltransferase activity"/>
    <property type="evidence" value="ECO:0007669"/>
    <property type="project" value="InterPro"/>
</dbReference>
<dbReference type="UniPathway" id="UPA00591">
    <property type="reaction ID" value="UER00648"/>
</dbReference>
<evidence type="ECO:0000256" key="2">
    <source>
        <dbReference type="ARBA" id="ARBA00004496"/>
    </source>
</evidence>
<comment type="similarity">
    <text evidence="4 13">Belongs to the purine/pyrimidine phosphoribosyltransferase family.</text>
</comment>
<dbReference type="CDD" id="cd06223">
    <property type="entry name" value="PRTases_typeI"/>
    <property type="match status" value="1"/>
</dbReference>
<dbReference type="NCBIfam" id="TIGR01203">
    <property type="entry name" value="HGPRTase"/>
    <property type="match status" value="1"/>
</dbReference>
<organism evidence="15 16">
    <name type="scientific">Angomonas deanei</name>
    <dbReference type="NCBI Taxonomy" id="59799"/>
    <lineage>
        <taxon>Eukaryota</taxon>
        <taxon>Discoba</taxon>
        <taxon>Euglenozoa</taxon>
        <taxon>Kinetoplastea</taxon>
        <taxon>Metakinetoplastina</taxon>
        <taxon>Trypanosomatida</taxon>
        <taxon>Trypanosomatidae</taxon>
        <taxon>Strigomonadinae</taxon>
        <taxon>Angomonas</taxon>
    </lineage>
</organism>
<protein>
    <recommendedName>
        <fullName evidence="5 13">Hypoxanthine phosphoribosyltransferase</fullName>
        <ecNumber evidence="5 13">2.4.2.8</ecNumber>
    </recommendedName>
</protein>
<dbReference type="Pfam" id="PF00156">
    <property type="entry name" value="Pribosyltran"/>
    <property type="match status" value="1"/>
</dbReference>
<evidence type="ECO:0000313" key="16">
    <source>
        <dbReference type="Proteomes" id="UP000515908"/>
    </source>
</evidence>
<evidence type="ECO:0000259" key="14">
    <source>
        <dbReference type="Pfam" id="PF00156"/>
    </source>
</evidence>
<dbReference type="GO" id="GO:0006178">
    <property type="term" value="P:guanine salvage"/>
    <property type="evidence" value="ECO:0007669"/>
    <property type="project" value="TreeGrafter"/>
</dbReference>
<comment type="pathway">
    <text evidence="3 13">Purine metabolism; IMP biosynthesis via salvage pathway; IMP from hypoxanthine: step 1/1.</text>
</comment>
<dbReference type="Proteomes" id="UP000515908">
    <property type="component" value="Chromosome 19"/>
</dbReference>
<dbReference type="GO" id="GO:0046100">
    <property type="term" value="P:hypoxanthine metabolic process"/>
    <property type="evidence" value="ECO:0007669"/>
    <property type="project" value="TreeGrafter"/>
</dbReference>
<comment type="subcellular location">
    <subcellularLocation>
        <location evidence="2 13">Cytoplasm</location>
    </subcellularLocation>
</comment>
<comment type="cofactor">
    <cofactor evidence="1 13">
        <name>Mg(2+)</name>
        <dbReference type="ChEBI" id="CHEBI:18420"/>
    </cofactor>
</comment>
<evidence type="ECO:0000256" key="11">
    <source>
        <dbReference type="ARBA" id="ARBA00022741"/>
    </source>
</evidence>
<dbReference type="AlphaFoldDB" id="A0A7G2CR64"/>
<dbReference type="GO" id="GO:0032264">
    <property type="term" value="P:IMP salvage"/>
    <property type="evidence" value="ECO:0007669"/>
    <property type="project" value="UniProtKB-UniPathway"/>
</dbReference>
<dbReference type="PANTHER" id="PTHR43340">
    <property type="entry name" value="HYPOXANTHINE-GUANINE PHOSPHORIBOSYLTRANSFERASE"/>
    <property type="match status" value="1"/>
</dbReference>
<dbReference type="InterPro" id="IPR005904">
    <property type="entry name" value="Hxn_phspho_trans"/>
</dbReference>
<dbReference type="GO" id="GO:0032263">
    <property type="term" value="P:GMP salvage"/>
    <property type="evidence" value="ECO:0007669"/>
    <property type="project" value="TreeGrafter"/>
</dbReference>
<dbReference type="GO" id="GO:0006166">
    <property type="term" value="P:purine ribonucleoside salvage"/>
    <property type="evidence" value="ECO:0007669"/>
    <property type="project" value="UniProtKB-KW"/>
</dbReference>
<keyword evidence="9 13" id="KW-0479">Metal-binding</keyword>
<keyword evidence="12 13" id="KW-0460">Magnesium</keyword>
<dbReference type="EC" id="2.4.2.8" evidence="5 13"/>
<feature type="domain" description="Phosphoribosyltransferase" evidence="14">
    <location>
        <begin position="52"/>
        <end position="185"/>
    </location>
</feature>
<dbReference type="InterPro" id="IPR050408">
    <property type="entry name" value="HGPRT"/>
</dbReference>
<dbReference type="OrthoDB" id="9449045at2759"/>
<proteinExistence type="inferred from homology"/>
<dbReference type="InterPro" id="IPR000836">
    <property type="entry name" value="PRTase_dom"/>
</dbReference>
<evidence type="ECO:0000256" key="1">
    <source>
        <dbReference type="ARBA" id="ARBA00001946"/>
    </source>
</evidence>
<accession>A0A7G2CR64</accession>
<evidence type="ECO:0000256" key="9">
    <source>
        <dbReference type="ARBA" id="ARBA00022723"/>
    </source>
</evidence>
<sequence length="232" mass="26425">MSDNKYNTIAEASLLSETEIKQKMKILAKQIADDYRKENLLDADAPNALSYLKNPLILICVLKGAFMFAADLCRALCDEKVPLKLEFLCVSSYKNDVKTSGEVQLLLDVRHTIEGKHVLLVEDLMDSAVTLHYLQKLLLNRRPATLKTVILLDKPKQKRLKQNVKVDYCLAKVGNAFVVGYGLDYAQGFRELREVIVIDPAVVTEHQYYLKQKAVEEEEEKKNKKVTRSHQS</sequence>
<keyword evidence="8 13" id="KW-0808">Transferase</keyword>
<keyword evidence="7 13" id="KW-0328">Glycosyltransferase</keyword>
<evidence type="ECO:0000256" key="7">
    <source>
        <dbReference type="ARBA" id="ARBA00022676"/>
    </source>
</evidence>
<evidence type="ECO:0000256" key="4">
    <source>
        <dbReference type="ARBA" id="ARBA00008391"/>
    </source>
</evidence>
<evidence type="ECO:0000256" key="5">
    <source>
        <dbReference type="ARBA" id="ARBA00011895"/>
    </source>
</evidence>
<evidence type="ECO:0000256" key="3">
    <source>
        <dbReference type="ARBA" id="ARBA00004669"/>
    </source>
</evidence>
<dbReference type="GO" id="GO:0000287">
    <property type="term" value="F:magnesium ion binding"/>
    <property type="evidence" value="ECO:0007669"/>
    <property type="project" value="TreeGrafter"/>
</dbReference>